<dbReference type="Pfam" id="PF08812">
    <property type="entry name" value="YtxC"/>
    <property type="match status" value="1"/>
</dbReference>
<name>A0A0W8E8K7_9ZZZZ</name>
<evidence type="ECO:0000313" key="1">
    <source>
        <dbReference type="EMBL" id="KUG04932.1"/>
    </source>
</evidence>
<proteinExistence type="predicted"/>
<dbReference type="InterPro" id="IPR014199">
    <property type="entry name" value="Spore_YtxC"/>
</dbReference>
<organism evidence="1">
    <name type="scientific">hydrocarbon metagenome</name>
    <dbReference type="NCBI Taxonomy" id="938273"/>
    <lineage>
        <taxon>unclassified sequences</taxon>
        <taxon>metagenomes</taxon>
        <taxon>ecological metagenomes</taxon>
    </lineage>
</organism>
<reference evidence="1" key="1">
    <citation type="journal article" date="2015" name="Proc. Natl. Acad. Sci. U.S.A.">
        <title>Networks of energetic and metabolic interactions define dynamics in microbial communities.</title>
        <authorList>
            <person name="Embree M."/>
            <person name="Liu J.K."/>
            <person name="Al-Bassam M.M."/>
            <person name="Zengler K."/>
        </authorList>
    </citation>
    <scope>NUCLEOTIDE SEQUENCE</scope>
</reference>
<sequence>MIYEFQVATAHNTDNFLQEFDNRLRWIKQRGYILDVKVIPLQLLANQLASKLLSFRLHGTDKHDSTFRNEDIIYIFKHQMAEVLAEHIVNDWESRLLWKEIIKSYRKTSPEDKQSLYIKSGDFLRRCHENESLNMLMNFGRKNRISHRILEHINSHEFLAVEGFINFCMRDYLTEIKFAVEVAAEELKNEKEYNDFVNLLRYFVDTQAPRVREVNLLLGSNGLFYLWDQTGCKIEEQYMQHYLDDLLLDDVSLDDLLVSILISIAPRRIVIHNASELPRNESVEIIKQVFQDKIVFCSGCKKCSHYLCEIEPGGKRK</sequence>
<comment type="caution">
    <text evidence="1">The sequence shown here is derived from an EMBL/GenBank/DDBJ whole genome shotgun (WGS) entry which is preliminary data.</text>
</comment>
<dbReference type="EMBL" id="LNQE01001835">
    <property type="protein sequence ID" value="KUG04932.1"/>
    <property type="molecule type" value="Genomic_DNA"/>
</dbReference>
<gene>
    <name evidence="1" type="ORF">ASZ90_017670</name>
</gene>
<dbReference type="AlphaFoldDB" id="A0A0W8E8K7"/>
<protein>
    <recommendedName>
        <fullName evidence="2">Sporulation protein YtxC</fullName>
    </recommendedName>
</protein>
<accession>A0A0W8E8K7</accession>
<evidence type="ECO:0008006" key="2">
    <source>
        <dbReference type="Google" id="ProtNLM"/>
    </source>
</evidence>